<keyword evidence="4" id="KW-0153">Cholesterol metabolism</keyword>
<evidence type="ECO:0000256" key="16">
    <source>
        <dbReference type="SAM" id="Phobius"/>
    </source>
</evidence>
<dbReference type="Pfam" id="PF12349">
    <property type="entry name" value="Sterol-sensing"/>
    <property type="match status" value="1"/>
</dbReference>
<feature type="transmembrane region" description="Helical" evidence="16">
    <location>
        <begin position="1052"/>
        <end position="1073"/>
    </location>
</feature>
<dbReference type="Gene3D" id="1.20.1640.10">
    <property type="entry name" value="Multidrug efflux transporter AcrB transmembrane domain"/>
    <property type="match status" value="2"/>
</dbReference>
<dbReference type="PANTHER" id="PTHR45727:SF2">
    <property type="entry name" value="NPC INTRACELLULAR CHOLESTEROL TRANSPORTER 1"/>
    <property type="match status" value="1"/>
</dbReference>
<evidence type="ECO:0000256" key="3">
    <source>
        <dbReference type="ARBA" id="ARBA00022448"/>
    </source>
</evidence>
<keyword evidence="19" id="KW-1185">Reference proteome</keyword>
<feature type="transmembrane region" description="Helical" evidence="16">
    <location>
        <begin position="223"/>
        <end position="242"/>
    </location>
</feature>
<evidence type="ECO:0000256" key="8">
    <source>
        <dbReference type="ARBA" id="ARBA00023055"/>
    </source>
</evidence>
<dbReference type="FunFam" id="1.20.1640.10:FF:000008">
    <property type="entry name" value="NPC intracellular cholesterol transporter 1"/>
    <property type="match status" value="1"/>
</dbReference>
<keyword evidence="6" id="KW-0732">Signal</keyword>
<evidence type="ECO:0000256" key="4">
    <source>
        <dbReference type="ARBA" id="ARBA00022548"/>
    </source>
</evidence>
<dbReference type="GO" id="GO:0015485">
    <property type="term" value="F:cholesterol binding"/>
    <property type="evidence" value="ECO:0007669"/>
    <property type="project" value="TreeGrafter"/>
</dbReference>
<dbReference type="InterPro" id="IPR000731">
    <property type="entry name" value="SSD"/>
</dbReference>
<feature type="domain" description="SSD" evidence="17">
    <location>
        <begin position="535"/>
        <end position="709"/>
    </location>
</feature>
<keyword evidence="3" id="KW-0813">Transport</keyword>
<evidence type="ECO:0000256" key="15">
    <source>
        <dbReference type="ARBA" id="ARBA00034049"/>
    </source>
</evidence>
<feature type="transmembrane region" description="Helical" evidence="16">
    <location>
        <begin position="655"/>
        <end position="678"/>
    </location>
</feature>
<name>A0A9Q0MIB0_BLOTA</name>
<evidence type="ECO:0000313" key="19">
    <source>
        <dbReference type="Proteomes" id="UP001142055"/>
    </source>
</evidence>
<keyword evidence="12" id="KW-1207">Sterol metabolism</keyword>
<dbReference type="GO" id="GO:0030299">
    <property type="term" value="P:intestinal cholesterol absorption"/>
    <property type="evidence" value="ECO:0007669"/>
    <property type="project" value="TreeGrafter"/>
</dbReference>
<evidence type="ECO:0000256" key="12">
    <source>
        <dbReference type="ARBA" id="ARBA00023166"/>
    </source>
</evidence>
<evidence type="ECO:0000256" key="9">
    <source>
        <dbReference type="ARBA" id="ARBA00023098"/>
    </source>
</evidence>
<keyword evidence="8" id="KW-0445">Lipid transport</keyword>
<feature type="transmembrane region" description="Helical" evidence="16">
    <location>
        <begin position="1156"/>
        <end position="1179"/>
    </location>
</feature>
<sequence length="1191" mass="133771">MENSSTLELLNDIVPELVEQDNPTFCCTDSQVHDVIKQMSIPKKFLSRCPSCFYNFQRTFFIMTCSSNQHEFIQVTKHKKETNEVQEMDYYLTEHYAHVFYNSCAEVRMPSTGDMVVPTVMCTASTNGICNAELFLSSIGKYDPSPIQINFKYKPDLQPTNKQSFVPMNLSVYPCSEAPSFLNGSNPCSCIDCSINCPTPIPFPSDPTNFTIFGIDGMTLTMALIYLLIFIISVASFIFYYHNLKEDLITTNPPPVFQADFSKKSITNIVFGTYGTLCATKPYCYILPIVGIILAISLSTGLSHFDPITDPIELWSTPTSQARIEKKYYDTNFGPFYRPETIVITPTNMDKIDYKGVSYGPVFNQTFLLNVLKLQQSIMNITIDDKNNKTIGVTELCFAPMNNQLCMVQSTMGWFQNKEEYILQPNYIEHMENCIHSPFVFKDSMGLSCMAPYGGPVFPNIALGDYPENNYTDAKALVFTITLNNAIKSEDNENALLWEAKFLDFLQNFHDPTMSLAFYSERSIADELTRLSKSNIVTVSISYIVMFLYITLSLGEFSSDCGRILVDSKIVVGLCGVIIVLLSVLASIGLLSYMNIRSTLIIIEVIPFLVLAVGVDNIFILVQHFSRIRIDKEVSSSLTYDQILQLRMRHLMTHVTPSILLAACAESCCFFLGALTPMPAVRVFAINAAVALIAAFIFQLLIFVPILAFDAKRNDQNRFEILYCIRGKKNDSSDQTSQESVKQSHLYLFFSKMYAPFLIKKKGVRLSVILLFSASLCFSISVINKVEVGLEQELSMPSDSYVLNFFHAQINKLKVGPPVYFVIEGEFDYANNQPLMCGQSGCDPHSAIEILNEAANNSKVTYLAPNTPSSWLDDYIDWANSDCCRFYPNNTFCPSTDTTSDCETCDIADQKFLKTSDFYQPYFNDFLHDIPNVICGKGGGPNYLHAINIPNWNATNPIIASYFMTYHVPLANSNDFTKALKNARVVANNIKKNLNSIAHPEKDVNVFPYSFFYVFYEQYLTIWRDALINLVAAIIAIFIVSLIFFSFNLIASLVLVFTIISIIVHLFGVMYLANISFNAVSLVNLVMCVGISVEFCSHITRAVITSNRTSNMGRAEQGLAEMGSSVLSGITLTKFFGIIILAFSPSKIFQIFYFRMYLGIVIVGALHGLVLLPVLLSLVSSSQKFRIRCPR</sequence>
<proteinExistence type="inferred from homology"/>
<keyword evidence="11" id="KW-1015">Disulfide bond</keyword>
<evidence type="ECO:0000256" key="13">
    <source>
        <dbReference type="ARBA" id="ARBA00023180"/>
    </source>
</evidence>
<feature type="transmembrane region" description="Helical" evidence="16">
    <location>
        <begin position="570"/>
        <end position="594"/>
    </location>
</feature>
<evidence type="ECO:0000256" key="5">
    <source>
        <dbReference type="ARBA" id="ARBA00022692"/>
    </source>
</evidence>
<gene>
    <name evidence="18" type="ORF">RDWZM_004203</name>
</gene>
<dbReference type="InterPro" id="IPR032190">
    <property type="entry name" value="NPC1_N"/>
</dbReference>
<dbReference type="Proteomes" id="UP001142055">
    <property type="component" value="Chromosome 1"/>
</dbReference>
<feature type="transmembrane region" description="Helical" evidence="16">
    <location>
        <begin position="1125"/>
        <end position="1144"/>
    </location>
</feature>
<dbReference type="InterPro" id="IPR053958">
    <property type="entry name" value="HMGCR/SNAP/NPC1-like_SSD"/>
</dbReference>
<evidence type="ECO:0000256" key="2">
    <source>
        <dbReference type="ARBA" id="ARBA00005585"/>
    </source>
</evidence>
<dbReference type="PANTHER" id="PTHR45727">
    <property type="entry name" value="NPC INTRACELLULAR CHOLESTEROL TRANSPORTER 1"/>
    <property type="match status" value="1"/>
</dbReference>
<dbReference type="Pfam" id="PF16414">
    <property type="entry name" value="NPC1_N"/>
    <property type="match status" value="1"/>
</dbReference>
<keyword evidence="5 16" id="KW-0812">Transmembrane</keyword>
<dbReference type="GO" id="GO:0042632">
    <property type="term" value="P:cholesterol homeostasis"/>
    <property type="evidence" value="ECO:0007669"/>
    <property type="project" value="TreeGrafter"/>
</dbReference>
<feature type="transmembrane region" description="Helical" evidence="16">
    <location>
        <begin position="1026"/>
        <end position="1045"/>
    </location>
</feature>
<dbReference type="SUPFAM" id="SSF82866">
    <property type="entry name" value="Multidrug efflux transporter AcrB transmembrane domain"/>
    <property type="match status" value="2"/>
</dbReference>
<keyword evidence="10 16" id="KW-0472">Membrane</keyword>
<organism evidence="18 19">
    <name type="scientific">Blomia tropicalis</name>
    <name type="common">Mite</name>
    <dbReference type="NCBI Taxonomy" id="40697"/>
    <lineage>
        <taxon>Eukaryota</taxon>
        <taxon>Metazoa</taxon>
        <taxon>Ecdysozoa</taxon>
        <taxon>Arthropoda</taxon>
        <taxon>Chelicerata</taxon>
        <taxon>Arachnida</taxon>
        <taxon>Acari</taxon>
        <taxon>Acariformes</taxon>
        <taxon>Sarcoptiformes</taxon>
        <taxon>Astigmata</taxon>
        <taxon>Glycyphagoidea</taxon>
        <taxon>Echimyopodidae</taxon>
        <taxon>Blomia</taxon>
    </lineage>
</organism>
<feature type="transmembrane region" description="Helical" evidence="16">
    <location>
        <begin position="1079"/>
        <end position="1104"/>
    </location>
</feature>
<comment type="caution">
    <text evidence="18">The sequence shown here is derived from an EMBL/GenBank/DDBJ whole genome shotgun (WGS) entry which is preliminary data.</text>
</comment>
<reference evidence="18" key="1">
    <citation type="submission" date="2022-12" db="EMBL/GenBank/DDBJ databases">
        <title>Genome assemblies of Blomia tropicalis.</title>
        <authorList>
            <person name="Cui Y."/>
        </authorList>
    </citation>
    <scope>NUCLEOTIDE SEQUENCE</scope>
    <source>
        <tissue evidence="18">Adult mites</tissue>
    </source>
</reference>
<evidence type="ECO:0000256" key="7">
    <source>
        <dbReference type="ARBA" id="ARBA00022989"/>
    </source>
</evidence>
<keyword evidence="9" id="KW-0443">Lipid metabolism</keyword>
<comment type="catalytic activity">
    <reaction evidence="15">
        <text>cholesterol(in) = cholesterol(out)</text>
        <dbReference type="Rhea" id="RHEA:39747"/>
        <dbReference type="ChEBI" id="CHEBI:16113"/>
    </reaction>
</comment>
<keyword evidence="7 16" id="KW-1133">Transmembrane helix</keyword>
<evidence type="ECO:0000256" key="11">
    <source>
        <dbReference type="ARBA" id="ARBA00023157"/>
    </source>
</evidence>
<dbReference type="GO" id="GO:0005319">
    <property type="term" value="F:lipid transporter activity"/>
    <property type="evidence" value="ECO:0007669"/>
    <property type="project" value="InterPro"/>
</dbReference>
<dbReference type="NCBIfam" id="TIGR00917">
    <property type="entry name" value="2A060601"/>
    <property type="match status" value="1"/>
</dbReference>
<evidence type="ECO:0000256" key="14">
    <source>
        <dbReference type="ARBA" id="ARBA00023221"/>
    </source>
</evidence>
<evidence type="ECO:0000259" key="17">
    <source>
        <dbReference type="PROSITE" id="PS50156"/>
    </source>
</evidence>
<dbReference type="Pfam" id="PF22314">
    <property type="entry name" value="NPC1_MLD"/>
    <property type="match status" value="1"/>
</dbReference>
<dbReference type="GO" id="GO:0012505">
    <property type="term" value="C:endomembrane system"/>
    <property type="evidence" value="ECO:0007669"/>
    <property type="project" value="UniProtKB-SubCell"/>
</dbReference>
<evidence type="ECO:0000313" key="18">
    <source>
        <dbReference type="EMBL" id="KAJ6225658.1"/>
    </source>
</evidence>
<dbReference type="EMBL" id="JAPWDV010000001">
    <property type="protein sequence ID" value="KAJ6225658.1"/>
    <property type="molecule type" value="Genomic_DNA"/>
</dbReference>
<feature type="transmembrane region" description="Helical" evidence="16">
    <location>
        <begin position="536"/>
        <end position="558"/>
    </location>
</feature>
<dbReference type="PROSITE" id="PS50156">
    <property type="entry name" value="SSD"/>
    <property type="match status" value="1"/>
</dbReference>
<keyword evidence="13" id="KW-0325">Glycoprotein</keyword>
<evidence type="ECO:0000256" key="1">
    <source>
        <dbReference type="ARBA" id="ARBA00004127"/>
    </source>
</evidence>
<dbReference type="InterPro" id="IPR004765">
    <property type="entry name" value="NPC1-like"/>
</dbReference>
<feature type="transmembrane region" description="Helical" evidence="16">
    <location>
        <begin position="684"/>
        <end position="709"/>
    </location>
</feature>
<accession>A0A9Q0MIB0</accession>
<dbReference type="GO" id="GO:0008203">
    <property type="term" value="P:cholesterol metabolic process"/>
    <property type="evidence" value="ECO:0007669"/>
    <property type="project" value="UniProtKB-KW"/>
</dbReference>
<feature type="transmembrane region" description="Helical" evidence="16">
    <location>
        <begin position="600"/>
        <end position="622"/>
    </location>
</feature>
<dbReference type="AlphaFoldDB" id="A0A9Q0MIB0"/>
<comment type="subcellular location">
    <subcellularLocation>
        <location evidence="1">Endomembrane system</location>
        <topology evidence="1">Multi-pass membrane protein</topology>
    </subcellularLocation>
</comment>
<evidence type="ECO:0000256" key="6">
    <source>
        <dbReference type="ARBA" id="ARBA00022729"/>
    </source>
</evidence>
<dbReference type="GO" id="GO:0005886">
    <property type="term" value="C:plasma membrane"/>
    <property type="evidence" value="ECO:0007669"/>
    <property type="project" value="TreeGrafter"/>
</dbReference>
<evidence type="ECO:0000256" key="10">
    <source>
        <dbReference type="ARBA" id="ARBA00023136"/>
    </source>
</evidence>
<feature type="transmembrane region" description="Helical" evidence="16">
    <location>
        <begin position="763"/>
        <end position="783"/>
    </location>
</feature>
<dbReference type="GO" id="GO:0015918">
    <property type="term" value="P:sterol transport"/>
    <property type="evidence" value="ECO:0007669"/>
    <property type="project" value="TreeGrafter"/>
</dbReference>
<protein>
    <recommendedName>
        <fullName evidence="17">SSD domain-containing protein</fullName>
    </recommendedName>
</protein>
<keyword evidence="14" id="KW-0753">Steroid metabolism</keyword>
<dbReference type="OMA" id="LYKFFRS"/>
<comment type="similarity">
    <text evidence="2">Belongs to the patched family.</text>
</comment>
<dbReference type="InterPro" id="IPR053956">
    <property type="entry name" value="NPC1_MLD"/>
</dbReference>